<sequence length="185" mass="21687">MSLFLNILALFSIIILFLRQNRFLQAEKKQEKMLQEMEDMISSYLIQMKEENEDFINRMNKVKNTDIPKQKPIKMEINEQKRNDSNENDFPLQNRVGKANVNKAVKAYKQSADTSVLHSEMDHLHPLDEIEMPKLEKENSTEYSLLNEVLFLKKQGLNETGIAQKLNKGKTEIELLLKFNQKSKD</sequence>
<dbReference type="EMBL" id="WBOS01000002">
    <property type="protein sequence ID" value="KAB2337537.1"/>
    <property type="molecule type" value="Genomic_DNA"/>
</dbReference>
<dbReference type="AlphaFoldDB" id="A0A6L3V7Y4"/>
<comment type="caution">
    <text evidence="2">The sequence shown here is derived from an EMBL/GenBank/DDBJ whole genome shotgun (WGS) entry which is preliminary data.</text>
</comment>
<dbReference type="Proteomes" id="UP000481030">
    <property type="component" value="Unassembled WGS sequence"/>
</dbReference>
<evidence type="ECO:0000256" key="1">
    <source>
        <dbReference type="SAM" id="Coils"/>
    </source>
</evidence>
<evidence type="ECO:0000313" key="3">
    <source>
        <dbReference type="Proteomes" id="UP000481030"/>
    </source>
</evidence>
<evidence type="ECO:0008006" key="4">
    <source>
        <dbReference type="Google" id="ProtNLM"/>
    </source>
</evidence>
<feature type="coiled-coil region" evidence="1">
    <location>
        <begin position="34"/>
        <end position="65"/>
    </location>
</feature>
<organism evidence="2 3">
    <name type="scientific">Cytobacillus depressus</name>
    <dbReference type="NCBI Taxonomy" id="1602942"/>
    <lineage>
        <taxon>Bacteria</taxon>
        <taxon>Bacillati</taxon>
        <taxon>Bacillota</taxon>
        <taxon>Bacilli</taxon>
        <taxon>Bacillales</taxon>
        <taxon>Bacillaceae</taxon>
        <taxon>Cytobacillus</taxon>
    </lineage>
</organism>
<reference evidence="2 3" key="1">
    <citation type="journal article" date="2016" name="Antonie Van Leeuwenhoek">
        <title>Bacillus depressus sp. nov., isolated from soil of a sunflower field.</title>
        <authorList>
            <person name="Wei X."/>
            <person name="Xin D."/>
            <person name="Xin Y."/>
            <person name="Zhang H."/>
            <person name="Wang T."/>
            <person name="Zhang J."/>
        </authorList>
    </citation>
    <scope>NUCLEOTIDE SEQUENCE [LARGE SCALE GENOMIC DNA]</scope>
    <source>
        <strain evidence="2 3">BZ1</strain>
    </source>
</reference>
<keyword evidence="3" id="KW-1185">Reference proteome</keyword>
<proteinExistence type="predicted"/>
<name>A0A6L3V7Y4_9BACI</name>
<evidence type="ECO:0000313" key="2">
    <source>
        <dbReference type="EMBL" id="KAB2337537.1"/>
    </source>
</evidence>
<protein>
    <recommendedName>
        <fullName evidence="4">Coupling factor for flagellin transcription and translation</fullName>
    </recommendedName>
</protein>
<accession>A0A6L3V7Y4</accession>
<keyword evidence="1" id="KW-0175">Coiled coil</keyword>
<gene>
    <name evidence="2" type="ORF">F7731_07985</name>
</gene>